<keyword evidence="2" id="KW-1185">Reference proteome</keyword>
<name>A0ABQ5MWH1_9MICC</name>
<gene>
    <name evidence="1" type="ORF">AHIS1636_27450</name>
</gene>
<reference evidence="1 2" key="1">
    <citation type="journal article" date="2023" name="Int. J. Syst. Evol. Microbiol.">
        <title>Arthrobacter mangrovi sp. nov., an actinobacterium isolated from the rhizosphere of a mangrove.</title>
        <authorList>
            <person name="Hamada M."/>
            <person name="Saitou S."/>
            <person name="Enomoto N."/>
            <person name="Nanri K."/>
            <person name="Hidaka K."/>
            <person name="Miura T."/>
            <person name="Tamura T."/>
        </authorList>
    </citation>
    <scope>NUCLEOTIDE SEQUENCE [LARGE SCALE GENOMIC DNA]</scope>
    <source>
        <strain evidence="1 2">NBRC 112813</strain>
    </source>
</reference>
<organism evidence="1 2">
    <name type="scientific">Arthrobacter mangrovi</name>
    <dbReference type="NCBI Taxonomy" id="2966350"/>
    <lineage>
        <taxon>Bacteria</taxon>
        <taxon>Bacillati</taxon>
        <taxon>Actinomycetota</taxon>
        <taxon>Actinomycetes</taxon>
        <taxon>Micrococcales</taxon>
        <taxon>Micrococcaceae</taxon>
        <taxon>Arthrobacter</taxon>
    </lineage>
</organism>
<sequence length="75" mass="7773">MPLGVALFIAALAGGLLGAIASGAFTRVTELRETLDYCATYPPSTDHTAAVTKLAAAEAKLRIASSRRARSLRGL</sequence>
<evidence type="ECO:0000313" key="1">
    <source>
        <dbReference type="EMBL" id="GLB68303.1"/>
    </source>
</evidence>
<proteinExistence type="predicted"/>
<dbReference type="Proteomes" id="UP001209654">
    <property type="component" value="Unassembled WGS sequence"/>
</dbReference>
<comment type="caution">
    <text evidence="1">The sequence shown here is derived from an EMBL/GenBank/DDBJ whole genome shotgun (WGS) entry which is preliminary data.</text>
</comment>
<accession>A0ABQ5MWH1</accession>
<protein>
    <recommendedName>
        <fullName evidence="3">Secreted protein</fullName>
    </recommendedName>
</protein>
<evidence type="ECO:0000313" key="2">
    <source>
        <dbReference type="Proteomes" id="UP001209654"/>
    </source>
</evidence>
<evidence type="ECO:0008006" key="3">
    <source>
        <dbReference type="Google" id="ProtNLM"/>
    </source>
</evidence>
<dbReference type="EMBL" id="BRVS01000015">
    <property type="protein sequence ID" value="GLB68303.1"/>
    <property type="molecule type" value="Genomic_DNA"/>
</dbReference>